<reference evidence="1" key="1">
    <citation type="submission" date="2021-01" db="EMBL/GenBank/DDBJ databases">
        <title>Genome sequence of strain Noviherbaspirillum sp. DKR-6.</title>
        <authorList>
            <person name="Chaudhary D.K."/>
        </authorList>
    </citation>
    <scope>NUCLEOTIDE SEQUENCE</scope>
    <source>
        <strain evidence="1">DKR-6</strain>
    </source>
</reference>
<evidence type="ECO:0000313" key="1">
    <source>
        <dbReference type="EMBL" id="MBK4733029.1"/>
    </source>
</evidence>
<sequence>MNTLYKNTDAAAMLDITHFHFRKALDKVHYTRERLRQKEEAYEITQKLVDMLGHLELIGPQANANKLLKSIGRALEKQRKIYLDAVTECQVVENNIASKVSDMLRMVGGQECDSAGYGVVFTQ</sequence>
<comment type="caution">
    <text evidence="1">The sequence shown here is derived from an EMBL/GenBank/DDBJ whole genome shotgun (WGS) entry which is preliminary data.</text>
</comment>
<dbReference type="RefSeq" id="WP_200589458.1">
    <property type="nucleotide sequence ID" value="NZ_JAEPBG010000001.1"/>
</dbReference>
<organism evidence="1 2">
    <name type="scientific">Noviherbaspirillum pedocola</name>
    <dbReference type="NCBI Taxonomy" id="2801341"/>
    <lineage>
        <taxon>Bacteria</taxon>
        <taxon>Pseudomonadati</taxon>
        <taxon>Pseudomonadota</taxon>
        <taxon>Betaproteobacteria</taxon>
        <taxon>Burkholderiales</taxon>
        <taxon>Oxalobacteraceae</taxon>
        <taxon>Noviherbaspirillum</taxon>
    </lineage>
</organism>
<name>A0A934W619_9BURK</name>
<gene>
    <name evidence="1" type="ORF">JJB74_00160</name>
</gene>
<dbReference type="Proteomes" id="UP000622890">
    <property type="component" value="Unassembled WGS sequence"/>
</dbReference>
<proteinExistence type="predicted"/>
<dbReference type="AlphaFoldDB" id="A0A934W619"/>
<protein>
    <submittedName>
        <fullName evidence="1">Uncharacterized protein</fullName>
    </submittedName>
</protein>
<accession>A0A934W619</accession>
<dbReference type="EMBL" id="JAEPBG010000001">
    <property type="protein sequence ID" value="MBK4733029.1"/>
    <property type="molecule type" value="Genomic_DNA"/>
</dbReference>
<evidence type="ECO:0000313" key="2">
    <source>
        <dbReference type="Proteomes" id="UP000622890"/>
    </source>
</evidence>
<keyword evidence="2" id="KW-1185">Reference proteome</keyword>